<dbReference type="PROSITE" id="PS00067">
    <property type="entry name" value="3HCDH"/>
    <property type="match status" value="1"/>
</dbReference>
<dbReference type="InterPro" id="IPR008927">
    <property type="entry name" value="6-PGluconate_DH-like_C_sf"/>
</dbReference>
<dbReference type="Gene3D" id="1.10.1040.10">
    <property type="entry name" value="N-(1-d-carboxylethyl)-l-norvaline Dehydrogenase, domain 2"/>
    <property type="match status" value="1"/>
</dbReference>
<dbReference type="InterPro" id="IPR036291">
    <property type="entry name" value="NAD(P)-bd_dom_sf"/>
</dbReference>
<comment type="caution">
    <text evidence="6">The sequence shown here is derived from an EMBL/GenBank/DDBJ whole genome shotgun (WGS) entry which is preliminary data.</text>
</comment>
<dbReference type="Pfam" id="PF02737">
    <property type="entry name" value="3HCDH_N"/>
    <property type="match status" value="1"/>
</dbReference>
<dbReference type="PIRSF" id="PIRSF000105">
    <property type="entry name" value="HCDH"/>
    <property type="match status" value="1"/>
</dbReference>
<dbReference type="Proteomes" id="UP000614200">
    <property type="component" value="Unassembled WGS sequence"/>
</dbReference>
<evidence type="ECO:0000256" key="1">
    <source>
        <dbReference type="ARBA" id="ARBA00005086"/>
    </source>
</evidence>
<reference evidence="6 7" key="1">
    <citation type="submission" date="2020-11" db="EMBL/GenBank/DDBJ databases">
        <title>Fusibacter basophilias sp. nov.</title>
        <authorList>
            <person name="Qiu D."/>
        </authorList>
    </citation>
    <scope>NUCLEOTIDE SEQUENCE [LARGE SCALE GENOMIC DNA]</scope>
    <source>
        <strain evidence="6 7">Q10-2</strain>
    </source>
</reference>
<dbReference type="PANTHER" id="PTHR48075:SF5">
    <property type="entry name" value="3-HYDROXYBUTYRYL-COA DEHYDROGENASE"/>
    <property type="match status" value="1"/>
</dbReference>
<dbReference type="InterPro" id="IPR013328">
    <property type="entry name" value="6PGD_dom2"/>
</dbReference>
<dbReference type="EMBL" id="JADKNH010000017">
    <property type="protein sequence ID" value="MBF4695584.1"/>
    <property type="molecule type" value="Genomic_DNA"/>
</dbReference>
<evidence type="ECO:0000313" key="7">
    <source>
        <dbReference type="Proteomes" id="UP000614200"/>
    </source>
</evidence>
<feature type="domain" description="3-hydroxyacyl-CoA dehydrogenase NAD binding" evidence="5">
    <location>
        <begin position="3"/>
        <end position="181"/>
    </location>
</feature>
<dbReference type="Gene3D" id="3.40.50.720">
    <property type="entry name" value="NAD(P)-binding Rossmann-like Domain"/>
    <property type="match status" value="1"/>
</dbReference>
<dbReference type="SUPFAM" id="SSF48179">
    <property type="entry name" value="6-phosphogluconate dehydrogenase C-terminal domain-like"/>
    <property type="match status" value="1"/>
</dbReference>
<feature type="domain" description="3-hydroxyacyl-CoA dehydrogenase C-terminal" evidence="4">
    <location>
        <begin position="184"/>
        <end position="280"/>
    </location>
</feature>
<name>A0ABS0A131_9FIRM</name>
<protein>
    <submittedName>
        <fullName evidence="6">3-hydroxybutyryl-CoA dehydrogenase</fullName>
        <ecNumber evidence="6">1.1.1.157</ecNumber>
    </submittedName>
</protein>
<evidence type="ECO:0000259" key="5">
    <source>
        <dbReference type="Pfam" id="PF02737"/>
    </source>
</evidence>
<keyword evidence="3 6" id="KW-0560">Oxidoreductase</keyword>
<dbReference type="NCBIfam" id="NF004474">
    <property type="entry name" value="PRK05808.1"/>
    <property type="match status" value="1"/>
</dbReference>
<dbReference type="InterPro" id="IPR022694">
    <property type="entry name" value="3-OHacyl-CoA_DH"/>
</dbReference>
<dbReference type="EC" id="1.1.1.157" evidence="6"/>
<evidence type="ECO:0000256" key="2">
    <source>
        <dbReference type="ARBA" id="ARBA00009463"/>
    </source>
</evidence>
<dbReference type="PANTHER" id="PTHR48075">
    <property type="entry name" value="3-HYDROXYACYL-COA DEHYDROGENASE FAMILY PROTEIN"/>
    <property type="match status" value="1"/>
</dbReference>
<organism evidence="6 7">
    <name type="scientific">Fusibacter ferrireducens</name>
    <dbReference type="NCBI Taxonomy" id="2785058"/>
    <lineage>
        <taxon>Bacteria</taxon>
        <taxon>Bacillati</taxon>
        <taxon>Bacillota</taxon>
        <taxon>Clostridia</taxon>
        <taxon>Eubacteriales</taxon>
        <taxon>Eubacteriales Family XII. Incertae Sedis</taxon>
        <taxon>Fusibacter</taxon>
    </lineage>
</organism>
<dbReference type="GO" id="GO:0008691">
    <property type="term" value="F:3-hydroxybutyryl-CoA dehydrogenase activity"/>
    <property type="evidence" value="ECO:0007669"/>
    <property type="project" value="UniProtKB-EC"/>
</dbReference>
<evidence type="ECO:0000256" key="3">
    <source>
        <dbReference type="ARBA" id="ARBA00023002"/>
    </source>
</evidence>
<comment type="similarity">
    <text evidence="2">Belongs to the 3-hydroxyacyl-CoA dehydrogenase family.</text>
</comment>
<dbReference type="RefSeq" id="WP_194703822.1">
    <property type="nucleotide sequence ID" value="NZ_JADKNH010000017.1"/>
</dbReference>
<proteinExistence type="inferred from homology"/>
<dbReference type="NCBIfam" id="NF005875">
    <property type="entry name" value="PRK07819.1"/>
    <property type="match status" value="1"/>
</dbReference>
<dbReference type="InterPro" id="IPR006180">
    <property type="entry name" value="3-OHacyl-CoA_DH_CS"/>
</dbReference>
<keyword evidence="7" id="KW-1185">Reference proteome</keyword>
<dbReference type="InterPro" id="IPR006176">
    <property type="entry name" value="3-OHacyl-CoA_DH_NAD-bd"/>
</dbReference>
<sequence>MMNIGVIGAGTMGSGIVQTFAQCGYSVFMRDIDEAFLERGMANIKKNLSRGVQKGKMTEEEMKRILSRIQPTTELSALENCEVIVEAAVENMALKKKIFSELDQNVNSECIFATNSSSLSITEVASATQRPDRVIGMHFFNPVPVMKLVEVIKGIQTSEKTNDAIVKLSESLEKVPVQVEEGPGFVVNRILIPMINEAIGILAEGIATAEDIDKAMMLGANHPIGPLALADLIGNDVNLAIMEVLYSEFGDPKYRPHPYLRKMVRGGVLGRKTGQGFYTY</sequence>
<evidence type="ECO:0000259" key="4">
    <source>
        <dbReference type="Pfam" id="PF00725"/>
    </source>
</evidence>
<accession>A0ABS0A131</accession>
<gene>
    <name evidence="6" type="ORF">ISU02_21020</name>
</gene>
<comment type="pathway">
    <text evidence="1">Lipid metabolism; butanoate metabolism.</text>
</comment>
<dbReference type="SUPFAM" id="SSF51735">
    <property type="entry name" value="NAD(P)-binding Rossmann-fold domains"/>
    <property type="match status" value="1"/>
</dbReference>
<dbReference type="InterPro" id="IPR006108">
    <property type="entry name" value="3HC_DH_C"/>
</dbReference>
<evidence type="ECO:0000313" key="6">
    <source>
        <dbReference type="EMBL" id="MBF4695584.1"/>
    </source>
</evidence>
<dbReference type="Pfam" id="PF00725">
    <property type="entry name" value="3HCDH"/>
    <property type="match status" value="1"/>
</dbReference>